<evidence type="ECO:0000256" key="4">
    <source>
        <dbReference type="ARBA" id="ARBA00023136"/>
    </source>
</evidence>
<evidence type="ECO:0000256" key="3">
    <source>
        <dbReference type="ARBA" id="ARBA00022989"/>
    </source>
</evidence>
<comment type="subcellular location">
    <subcellularLocation>
        <location evidence="1">Membrane</location>
        <topology evidence="1">Multi-pass membrane protein</topology>
    </subcellularLocation>
</comment>
<evidence type="ECO:0000256" key="1">
    <source>
        <dbReference type="ARBA" id="ARBA00004141"/>
    </source>
</evidence>
<gene>
    <name evidence="6" type="ORF">HRI_001846000</name>
</gene>
<dbReference type="PANTHER" id="PTHR11040:SF140">
    <property type="entry name" value="ZRT (ZRT), IRT- (IRT-) LIKE PROTEIN TRANSPORTER"/>
    <property type="match status" value="1"/>
</dbReference>
<keyword evidence="4 5" id="KW-0472">Membrane</keyword>
<feature type="transmembrane region" description="Helical" evidence="5">
    <location>
        <begin position="303"/>
        <end position="321"/>
    </location>
</feature>
<dbReference type="EMBL" id="BSYR01000019">
    <property type="protein sequence ID" value="GMI81767.1"/>
    <property type="molecule type" value="Genomic_DNA"/>
</dbReference>
<dbReference type="Pfam" id="PF02535">
    <property type="entry name" value="Zip"/>
    <property type="match status" value="1"/>
</dbReference>
<keyword evidence="7" id="KW-1185">Reference proteome</keyword>
<feature type="transmembrane region" description="Helical" evidence="5">
    <location>
        <begin position="268"/>
        <end position="291"/>
    </location>
</feature>
<feature type="transmembrane region" description="Helical" evidence="5">
    <location>
        <begin position="244"/>
        <end position="261"/>
    </location>
</feature>
<dbReference type="PANTHER" id="PTHR11040">
    <property type="entry name" value="ZINC/IRON TRANSPORTER"/>
    <property type="match status" value="1"/>
</dbReference>
<keyword evidence="3 5" id="KW-1133">Transmembrane helix</keyword>
<accession>A0A9W7LXR2</accession>
<name>A0A9W7LXR2_HIBTR</name>
<feature type="transmembrane region" description="Helical" evidence="5">
    <location>
        <begin position="211"/>
        <end position="232"/>
    </location>
</feature>
<protein>
    <submittedName>
        <fullName evidence="6">ZRT/IRT-like protein 2</fullName>
    </submittedName>
</protein>
<dbReference type="InterPro" id="IPR003689">
    <property type="entry name" value="ZIP"/>
</dbReference>
<dbReference type="GO" id="GO:0005385">
    <property type="term" value="F:zinc ion transmembrane transporter activity"/>
    <property type="evidence" value="ECO:0007669"/>
    <property type="project" value="TreeGrafter"/>
</dbReference>
<feature type="transmembrane region" description="Helical" evidence="5">
    <location>
        <begin position="144"/>
        <end position="166"/>
    </location>
</feature>
<evidence type="ECO:0000256" key="5">
    <source>
        <dbReference type="SAM" id="Phobius"/>
    </source>
</evidence>
<dbReference type="OrthoDB" id="448280at2759"/>
<comment type="caution">
    <text evidence="6">The sequence shown here is derived from an EMBL/GenBank/DDBJ whole genome shotgun (WGS) entry which is preliminary data.</text>
</comment>
<evidence type="ECO:0000313" key="6">
    <source>
        <dbReference type="EMBL" id="GMI81767.1"/>
    </source>
</evidence>
<feature type="transmembrane region" description="Helical" evidence="5">
    <location>
        <begin position="78"/>
        <end position="99"/>
    </location>
</feature>
<organism evidence="6 7">
    <name type="scientific">Hibiscus trionum</name>
    <name type="common">Flower of an hour</name>
    <dbReference type="NCBI Taxonomy" id="183268"/>
    <lineage>
        <taxon>Eukaryota</taxon>
        <taxon>Viridiplantae</taxon>
        <taxon>Streptophyta</taxon>
        <taxon>Embryophyta</taxon>
        <taxon>Tracheophyta</taxon>
        <taxon>Spermatophyta</taxon>
        <taxon>Magnoliopsida</taxon>
        <taxon>eudicotyledons</taxon>
        <taxon>Gunneridae</taxon>
        <taxon>Pentapetalae</taxon>
        <taxon>rosids</taxon>
        <taxon>malvids</taxon>
        <taxon>Malvales</taxon>
        <taxon>Malvaceae</taxon>
        <taxon>Malvoideae</taxon>
        <taxon>Hibiscus</taxon>
    </lineage>
</organism>
<reference evidence="6" key="1">
    <citation type="submission" date="2023-05" db="EMBL/GenBank/DDBJ databases">
        <title>Genome and transcriptome analyses reveal genes involved in the formation of fine ridges on petal epidermal cells in Hibiscus trionum.</title>
        <authorList>
            <person name="Koshimizu S."/>
            <person name="Masuda S."/>
            <person name="Ishii T."/>
            <person name="Shirasu K."/>
            <person name="Hoshino A."/>
            <person name="Arita M."/>
        </authorList>
    </citation>
    <scope>NUCLEOTIDE SEQUENCE</scope>
    <source>
        <strain evidence="6">Hamamatsu line</strain>
    </source>
</reference>
<evidence type="ECO:0000313" key="7">
    <source>
        <dbReference type="Proteomes" id="UP001165190"/>
    </source>
</evidence>
<keyword evidence="2 5" id="KW-0812">Transmembrane</keyword>
<evidence type="ECO:0000256" key="2">
    <source>
        <dbReference type="ARBA" id="ARBA00022692"/>
    </source>
</evidence>
<feature type="transmembrane region" description="Helical" evidence="5">
    <location>
        <begin position="342"/>
        <end position="360"/>
    </location>
</feature>
<sequence>MSRSINYFIFSMFRPGIWERYPSAPSMAIIAELKSTSLSILLLLLLLQFSVTKGHGGDDHEGDGGDHVNLHEKGLVLVKIWCLIILLLTTFAGGVSPYFYRWNESFLLLGTQFAGGVFLATSLIHFLSDSNETFGELTTKTYPFAFMLASVGYLLTMLGDCIIVSVTSSSKRDIRVQVEEGRTADEEHSKDIGIDSNNPVFFKATSFGDTLLLILALCFHSVFEGIAVGVAATKGDAWRNLWTISLHKIFAAIAMGIALLRMLPKRPFLLTCAYSFAFAVSSPLGVGIGIAIDATTQGHAADWVYAISMGLACGVFIYVAINHLIAKGFKPQEKCYFDTPSFKFLAVLLGVAVIAVVMIWD</sequence>
<dbReference type="GO" id="GO:0016020">
    <property type="term" value="C:membrane"/>
    <property type="evidence" value="ECO:0007669"/>
    <property type="project" value="UniProtKB-SubCell"/>
</dbReference>
<proteinExistence type="predicted"/>
<dbReference type="Proteomes" id="UP001165190">
    <property type="component" value="Unassembled WGS sequence"/>
</dbReference>
<dbReference type="AlphaFoldDB" id="A0A9W7LXR2"/>
<feature type="transmembrane region" description="Helical" evidence="5">
    <location>
        <begin position="106"/>
        <end position="124"/>
    </location>
</feature>